<sequence length="425" mass="44087">MVTDARNARPVSPVTSVQSWERYREDAREAILAKLASGPGGKGSPVDVSSGRTPPPSQPAGLVRATVLQANSESEALVDIGGKSYLINTRQALAEGANVILRLLDSREFAQGGPATTRVRAGAQTADAAATGAAGDIADAPDIDPVTGIRRVGIAPVALPALAELKTASSEVNVQLSGSARLLSALASSPDSPQRLVPLAPLALDGQTDTTASAQKIQHAVEHSGLFYESHLQEWQEGRRSLDALRAEPQAALSPGVPAKPDAAGKTTDMAPLPSTPEQSAAKGLQAALGAIPADVRPIVQDQIALLETGRMGLLGSWEGRPFSLEIEPDDNGPRSDDIPLSWRVKIQIDAPNLGKLELDVALAGTQANVTVRPDGKTTKGQALRDLQAALTSTSAELQTSLDARGLQMTGLSVAPATRSTADRS</sequence>
<dbReference type="InterPro" id="IPR021136">
    <property type="entry name" value="Flagellar_hook_control-like_C"/>
</dbReference>
<feature type="region of interest" description="Disordered" evidence="1">
    <location>
        <begin position="1"/>
        <end position="20"/>
    </location>
</feature>
<feature type="region of interest" description="Disordered" evidence="1">
    <location>
        <begin position="249"/>
        <end position="271"/>
    </location>
</feature>
<feature type="region of interest" description="Disordered" evidence="1">
    <location>
        <begin position="34"/>
        <end position="60"/>
    </location>
</feature>
<dbReference type="Proteomes" id="UP000542125">
    <property type="component" value="Unassembled WGS sequence"/>
</dbReference>
<reference evidence="3 4" key="1">
    <citation type="submission" date="2020-07" db="EMBL/GenBank/DDBJ databases">
        <title>Genomic Encyclopedia of Type Strains, Phase IV (KMG-V): Genome sequencing to study the core and pangenomes of soil and plant-associated prokaryotes.</title>
        <authorList>
            <person name="Whitman W."/>
        </authorList>
    </citation>
    <scope>NUCLEOTIDE SEQUENCE [LARGE SCALE GENOMIC DNA]</scope>
    <source>
        <strain evidence="3 4">SAS40</strain>
    </source>
</reference>
<dbReference type="AlphaFoldDB" id="A0A7Y9LQ87"/>
<dbReference type="Pfam" id="PF02120">
    <property type="entry name" value="Flg_hook"/>
    <property type="match status" value="1"/>
</dbReference>
<comment type="caution">
    <text evidence="3">The sequence shown here is derived from an EMBL/GenBank/DDBJ whole genome shotgun (WGS) entry which is preliminary data.</text>
</comment>
<dbReference type="EMBL" id="JACBYR010000003">
    <property type="protein sequence ID" value="NYE85723.1"/>
    <property type="molecule type" value="Genomic_DNA"/>
</dbReference>
<name>A0A7Y9LQ87_9BURK</name>
<proteinExistence type="predicted"/>
<gene>
    <name evidence="3" type="ORF">FHW18_005042</name>
</gene>
<evidence type="ECO:0000313" key="4">
    <source>
        <dbReference type="Proteomes" id="UP000542125"/>
    </source>
</evidence>
<evidence type="ECO:0000259" key="2">
    <source>
        <dbReference type="Pfam" id="PF02120"/>
    </source>
</evidence>
<evidence type="ECO:0000256" key="1">
    <source>
        <dbReference type="SAM" id="MobiDB-lite"/>
    </source>
</evidence>
<protein>
    <recommendedName>
        <fullName evidence="2">Flagellar hook-length control protein-like C-terminal domain-containing protein</fullName>
    </recommendedName>
</protein>
<dbReference type="RefSeq" id="WP_179590068.1">
    <property type="nucleotide sequence ID" value="NZ_JACBYR010000003.1"/>
</dbReference>
<accession>A0A7Y9LQ87</accession>
<evidence type="ECO:0000313" key="3">
    <source>
        <dbReference type="EMBL" id="NYE85723.1"/>
    </source>
</evidence>
<organism evidence="3 4">
    <name type="scientific">Pigmentiphaga litoralis</name>
    <dbReference type="NCBI Taxonomy" id="516702"/>
    <lineage>
        <taxon>Bacteria</taxon>
        <taxon>Pseudomonadati</taxon>
        <taxon>Pseudomonadota</taxon>
        <taxon>Betaproteobacteria</taxon>
        <taxon>Burkholderiales</taxon>
        <taxon>Alcaligenaceae</taxon>
        <taxon>Pigmentiphaga</taxon>
    </lineage>
</organism>
<keyword evidence="4" id="KW-1185">Reference proteome</keyword>
<feature type="domain" description="Flagellar hook-length control protein-like C-terminal" evidence="2">
    <location>
        <begin position="342"/>
        <end position="417"/>
    </location>
</feature>